<dbReference type="KEGG" id="afla:FHG64_16215"/>
<dbReference type="PROSITE" id="PS51257">
    <property type="entry name" value="PROKAR_LIPOPROTEIN"/>
    <property type="match status" value="1"/>
</dbReference>
<dbReference type="Proteomes" id="UP000309016">
    <property type="component" value="Chromosome"/>
</dbReference>
<reference evidence="2 3" key="1">
    <citation type="submission" date="2019-06" db="EMBL/GenBank/DDBJ databases">
        <title>Complete genome sequence of Antarcticibacterium flavum KCTC 52984T from an Antarctic marine sediment.</title>
        <authorList>
            <person name="Lee Y.M."/>
            <person name="Shin S.C."/>
        </authorList>
    </citation>
    <scope>NUCLEOTIDE SEQUENCE [LARGE SCALE GENOMIC DNA]</scope>
    <source>
        <strain evidence="2 3">KCTC 52984</strain>
    </source>
</reference>
<gene>
    <name evidence="2" type="ORF">FHG64_16215</name>
</gene>
<feature type="region of interest" description="Disordered" evidence="1">
    <location>
        <begin position="83"/>
        <end position="105"/>
    </location>
</feature>
<dbReference type="Pfam" id="PF04170">
    <property type="entry name" value="NlpE"/>
    <property type="match status" value="1"/>
</dbReference>
<evidence type="ECO:0000256" key="1">
    <source>
        <dbReference type="SAM" id="MobiDB-lite"/>
    </source>
</evidence>
<name>A0A5B7X832_9FLAO</name>
<proteinExistence type="predicted"/>
<dbReference type="OrthoDB" id="5348860at2"/>
<accession>A0A5B7X832</accession>
<dbReference type="InterPro" id="IPR007298">
    <property type="entry name" value="Cu-R_lipoprotein_NlpE"/>
</dbReference>
<dbReference type="EMBL" id="CP040812">
    <property type="protein sequence ID" value="QCY70813.1"/>
    <property type="molecule type" value="Genomic_DNA"/>
</dbReference>
<dbReference type="RefSeq" id="WP_139067371.1">
    <property type="nucleotide sequence ID" value="NZ_CP040812.1"/>
</dbReference>
<dbReference type="AlphaFoldDB" id="A0A5B7X832"/>
<keyword evidence="3" id="KW-1185">Reference proteome</keyword>
<sequence>MKHTLLLFLLFLGIISCKSNIEEQGDIQGDDITELNKSLQLHNSRNSLDWAGTYSGLLPCEDCRGIETLIEIKEDQTYRLIQRRTTREEDGPKEESTGNFTWNEQGSTIELVQEPNMPLLKVGENYLVPLDPRGFELKAEPGNNFKLLKL</sequence>
<evidence type="ECO:0000313" key="2">
    <source>
        <dbReference type="EMBL" id="QCY70813.1"/>
    </source>
</evidence>
<protein>
    <submittedName>
        <fullName evidence="2">Copper resistance protein NlpE</fullName>
    </submittedName>
</protein>
<evidence type="ECO:0000313" key="3">
    <source>
        <dbReference type="Proteomes" id="UP000309016"/>
    </source>
</evidence>
<organism evidence="2 3">
    <name type="scientific">Antarcticibacterium flavum</name>
    <dbReference type="NCBI Taxonomy" id="2058175"/>
    <lineage>
        <taxon>Bacteria</taxon>
        <taxon>Pseudomonadati</taxon>
        <taxon>Bacteroidota</taxon>
        <taxon>Flavobacteriia</taxon>
        <taxon>Flavobacteriales</taxon>
        <taxon>Flavobacteriaceae</taxon>
        <taxon>Antarcticibacterium</taxon>
    </lineage>
</organism>
<feature type="compositionally biased region" description="Basic and acidic residues" evidence="1">
    <location>
        <begin position="85"/>
        <end position="96"/>
    </location>
</feature>
<dbReference type="Gene3D" id="2.40.128.640">
    <property type="match status" value="1"/>
</dbReference>